<protein>
    <submittedName>
        <fullName evidence="1">Uncharacterized protein</fullName>
    </submittedName>
</protein>
<dbReference type="Proteomes" id="UP000002695">
    <property type="component" value="Chromosome"/>
</dbReference>
<accession>A0A0F6AZV6</accession>
<dbReference type="HOGENOM" id="CLU_3367206_0_0_6"/>
<keyword evidence="2" id="KW-1185">Reference proteome</keyword>
<dbReference type="AlphaFoldDB" id="A0A0F6AZV6"/>
<sequence>MPEAVNKIQHAAVRMNCICLVASGYSLKSAGAVIE</sequence>
<organism evidence="1 2">
    <name type="scientific">Salmonella typhimurium (strain 14028s / SGSC 2262)</name>
    <dbReference type="NCBI Taxonomy" id="588858"/>
    <lineage>
        <taxon>Bacteria</taxon>
        <taxon>Pseudomonadati</taxon>
        <taxon>Pseudomonadota</taxon>
        <taxon>Gammaproteobacteria</taxon>
        <taxon>Enterobacterales</taxon>
        <taxon>Enterobacteriaceae</taxon>
        <taxon>Salmonella</taxon>
    </lineage>
</organism>
<dbReference type="EMBL" id="CP001363">
    <property type="protein sequence ID" value="ACY87780.1"/>
    <property type="molecule type" value="Genomic_DNA"/>
</dbReference>
<evidence type="ECO:0000313" key="1">
    <source>
        <dbReference type="EMBL" id="ACY87780.1"/>
    </source>
</evidence>
<name>A0A0F6AZV6_SALT1</name>
<dbReference type="KEGG" id="seo:STM14_1291"/>
<reference evidence="1 2" key="1">
    <citation type="journal article" date="2010" name="J. Bacteriol.">
        <title>Short-term signatures of evolutionary change in the Salmonella enterica serovar typhimurium 14028 genome.</title>
        <authorList>
            <person name="Jarvik T."/>
            <person name="Smillie C."/>
            <person name="Groisman E.A."/>
            <person name="Ochman H."/>
        </authorList>
    </citation>
    <scope>NUCLEOTIDE SEQUENCE [LARGE SCALE GENOMIC DNA]</scope>
    <source>
        <strain evidence="2">14028s / SGSC 2262</strain>
    </source>
</reference>
<proteinExistence type="predicted"/>
<gene>
    <name evidence="1" type="ordered locus">STM14_1291</name>
</gene>
<evidence type="ECO:0000313" key="2">
    <source>
        <dbReference type="Proteomes" id="UP000002695"/>
    </source>
</evidence>